<dbReference type="InterPro" id="IPR023214">
    <property type="entry name" value="HAD_sf"/>
</dbReference>
<dbReference type="NCBIfam" id="TIGR01484">
    <property type="entry name" value="HAD-SF-IIB"/>
    <property type="match status" value="1"/>
</dbReference>
<evidence type="ECO:0000256" key="5">
    <source>
        <dbReference type="ARBA" id="ARBA00034778"/>
    </source>
</evidence>
<name>A0A2U8DGZ9_9GAMM</name>
<protein>
    <submittedName>
        <fullName evidence="6">Cof-type HAD-IIB family hydrolase</fullName>
    </submittedName>
</protein>
<organism evidence="6 7">
    <name type="scientific">Buchnera aphidicola</name>
    <name type="common">Melanaphis sacchari</name>
    <dbReference type="NCBI Taxonomy" id="2173854"/>
    <lineage>
        <taxon>Bacteria</taxon>
        <taxon>Pseudomonadati</taxon>
        <taxon>Pseudomonadota</taxon>
        <taxon>Gammaproteobacteria</taxon>
        <taxon>Enterobacterales</taxon>
        <taxon>Erwiniaceae</taxon>
        <taxon>Buchnera</taxon>
    </lineage>
</organism>
<keyword evidence="4" id="KW-0460">Magnesium</keyword>
<sequence>MYKIIAVDLDGTLLSPDNKITTYTQKVINLLIKRNIYFIFASGRHYADLINIKNSLKIKFFIISSNGARIYDLNNKLIFQNYLDEDIARTLCEIGYFNPSIITQIYRKNRWYINNNKLDNNFCPTLSSLKYNFFSLNNLQLNKISKIFFTSKNFLELNNLEKEIIKRLGVKININFSLPGCLEVTSRKASKGHGLKLISSILGISLKKFIAIGDGMNDQDMLSIVGKSCIMENADPNLKKSLPHSEIIGSNKNDGVAVFLKRIFLEK</sequence>
<keyword evidence="3 6" id="KW-0378">Hydrolase</keyword>
<comment type="similarity">
    <text evidence="5">Belongs to the HAD-like hydrolase superfamily. Cof family.</text>
</comment>
<dbReference type="InterPro" id="IPR000150">
    <property type="entry name" value="Cof"/>
</dbReference>
<evidence type="ECO:0000313" key="6">
    <source>
        <dbReference type="EMBL" id="AWH90725.1"/>
    </source>
</evidence>
<dbReference type="OrthoDB" id="5498330at2"/>
<dbReference type="Proteomes" id="UP000244884">
    <property type="component" value="Chromosome"/>
</dbReference>
<evidence type="ECO:0000256" key="1">
    <source>
        <dbReference type="ARBA" id="ARBA00001946"/>
    </source>
</evidence>
<dbReference type="CDD" id="cd07516">
    <property type="entry name" value="HAD_Pase"/>
    <property type="match status" value="1"/>
</dbReference>
<dbReference type="SFLD" id="SFLDG01140">
    <property type="entry name" value="C2.B:_Phosphomannomutase_and_P"/>
    <property type="match status" value="1"/>
</dbReference>
<dbReference type="GO" id="GO:0016791">
    <property type="term" value="F:phosphatase activity"/>
    <property type="evidence" value="ECO:0007669"/>
    <property type="project" value="UniProtKB-ARBA"/>
</dbReference>
<evidence type="ECO:0000256" key="2">
    <source>
        <dbReference type="ARBA" id="ARBA00022723"/>
    </source>
</evidence>
<dbReference type="PROSITE" id="PS01228">
    <property type="entry name" value="COF_1"/>
    <property type="match status" value="1"/>
</dbReference>
<dbReference type="Gene3D" id="3.30.1240.10">
    <property type="match status" value="1"/>
</dbReference>
<dbReference type="InterPro" id="IPR036412">
    <property type="entry name" value="HAD-like_sf"/>
</dbReference>
<dbReference type="AlphaFoldDB" id="A0A2U8DGZ9"/>
<comment type="cofactor">
    <cofactor evidence="1">
        <name>Mg(2+)</name>
        <dbReference type="ChEBI" id="CHEBI:18420"/>
    </cofactor>
</comment>
<keyword evidence="2" id="KW-0479">Metal-binding</keyword>
<dbReference type="Pfam" id="PF08282">
    <property type="entry name" value="Hydrolase_3"/>
    <property type="match status" value="1"/>
</dbReference>
<dbReference type="GO" id="GO:0000287">
    <property type="term" value="F:magnesium ion binding"/>
    <property type="evidence" value="ECO:0007669"/>
    <property type="project" value="UniProtKB-ARBA"/>
</dbReference>
<dbReference type="SFLD" id="SFLDS00003">
    <property type="entry name" value="Haloacid_Dehalogenase"/>
    <property type="match status" value="1"/>
</dbReference>
<dbReference type="RefSeq" id="WP_158341501.1">
    <property type="nucleotide sequence ID" value="NZ_CP029161.1"/>
</dbReference>
<dbReference type="SFLD" id="SFLDG01144">
    <property type="entry name" value="C2.B.4:_PGP_Like"/>
    <property type="match status" value="1"/>
</dbReference>
<dbReference type="InterPro" id="IPR006379">
    <property type="entry name" value="HAD-SF_hydro_IIB"/>
</dbReference>
<gene>
    <name evidence="6" type="ORF">DD681_02910</name>
</gene>
<evidence type="ECO:0000256" key="4">
    <source>
        <dbReference type="ARBA" id="ARBA00022842"/>
    </source>
</evidence>
<evidence type="ECO:0000313" key="7">
    <source>
        <dbReference type="Proteomes" id="UP000244884"/>
    </source>
</evidence>
<dbReference type="SUPFAM" id="SSF56784">
    <property type="entry name" value="HAD-like"/>
    <property type="match status" value="1"/>
</dbReference>
<dbReference type="PANTHER" id="PTHR47267:SF4">
    <property type="entry name" value="PYRIDOXAL PHOSPHATE PHOSPHATASE YIGL"/>
    <property type="match status" value="1"/>
</dbReference>
<dbReference type="NCBIfam" id="TIGR00099">
    <property type="entry name" value="Cof-subfamily"/>
    <property type="match status" value="1"/>
</dbReference>
<dbReference type="PROSITE" id="PS01229">
    <property type="entry name" value="COF_2"/>
    <property type="match status" value="1"/>
</dbReference>
<dbReference type="EMBL" id="CP029161">
    <property type="protein sequence ID" value="AWH90725.1"/>
    <property type="molecule type" value="Genomic_DNA"/>
</dbReference>
<reference evidence="6 7" key="1">
    <citation type="submission" date="2018-04" db="EMBL/GenBank/DDBJ databases">
        <title>Genome sequence of Buchnera aphidicola from Melaphis sacchari.</title>
        <authorList>
            <person name="Geib S.M."/>
            <person name="Palmer N.A."/>
            <person name="Sattler S.E."/>
            <person name="Sarath G."/>
        </authorList>
    </citation>
    <scope>NUCLEOTIDE SEQUENCE [LARGE SCALE GENOMIC DNA]</scope>
    <source>
        <strain evidence="6 7">LSU</strain>
    </source>
</reference>
<accession>A0A2U8DGZ9</accession>
<dbReference type="Gene3D" id="3.40.50.1000">
    <property type="entry name" value="HAD superfamily/HAD-like"/>
    <property type="match status" value="1"/>
</dbReference>
<evidence type="ECO:0000256" key="3">
    <source>
        <dbReference type="ARBA" id="ARBA00022801"/>
    </source>
</evidence>
<dbReference type="PANTHER" id="PTHR47267">
    <property type="match status" value="1"/>
</dbReference>
<proteinExistence type="inferred from homology"/>